<gene>
    <name evidence="3" type="ORF">B5V51_11619</name>
</gene>
<organism evidence="3">
    <name type="scientific">Heliothis virescens</name>
    <name type="common">Tobacco budworm moth</name>
    <dbReference type="NCBI Taxonomy" id="7102"/>
    <lineage>
        <taxon>Eukaryota</taxon>
        <taxon>Metazoa</taxon>
        <taxon>Ecdysozoa</taxon>
        <taxon>Arthropoda</taxon>
        <taxon>Hexapoda</taxon>
        <taxon>Insecta</taxon>
        <taxon>Pterygota</taxon>
        <taxon>Neoptera</taxon>
        <taxon>Endopterygota</taxon>
        <taxon>Lepidoptera</taxon>
        <taxon>Glossata</taxon>
        <taxon>Ditrysia</taxon>
        <taxon>Noctuoidea</taxon>
        <taxon>Noctuidae</taxon>
        <taxon>Heliothinae</taxon>
        <taxon>Heliothis</taxon>
    </lineage>
</organism>
<keyword evidence="2" id="KW-0732">Signal</keyword>
<reference evidence="3" key="1">
    <citation type="submission" date="2017-09" db="EMBL/GenBank/DDBJ databases">
        <title>Contemporary evolution of a Lepidopteran species, Heliothis virescens, in response to modern agricultural practices.</title>
        <authorList>
            <person name="Fritz M.L."/>
            <person name="Deyonke A.M."/>
            <person name="Papanicolaou A."/>
            <person name="Micinski S."/>
            <person name="Westbrook J."/>
            <person name="Gould F."/>
        </authorList>
    </citation>
    <scope>NUCLEOTIDE SEQUENCE [LARGE SCALE GENOMIC DNA]</scope>
    <source>
        <strain evidence="3">HvINT-</strain>
        <tissue evidence="3">Whole body</tissue>
    </source>
</reference>
<comment type="caution">
    <text evidence="3">The sequence shown here is derived from an EMBL/GenBank/DDBJ whole genome shotgun (WGS) entry which is preliminary data.</text>
</comment>
<name>A0A2A4IWR4_HELVI</name>
<feature type="signal peptide" evidence="2">
    <location>
        <begin position="1"/>
        <end position="22"/>
    </location>
</feature>
<dbReference type="AlphaFoldDB" id="A0A2A4IWR4"/>
<evidence type="ECO:0000256" key="1">
    <source>
        <dbReference type="SAM" id="MobiDB-lite"/>
    </source>
</evidence>
<proteinExistence type="predicted"/>
<accession>A0A2A4IWR4</accession>
<feature type="region of interest" description="Disordered" evidence="1">
    <location>
        <begin position="63"/>
        <end position="89"/>
    </location>
</feature>
<protein>
    <submittedName>
        <fullName evidence="3">Uncharacterized protein</fullName>
    </submittedName>
</protein>
<feature type="chain" id="PRO_5012585057" evidence="2">
    <location>
        <begin position="23"/>
        <end position="89"/>
    </location>
</feature>
<dbReference type="EMBL" id="NWSH01005899">
    <property type="protein sequence ID" value="PCG63858.1"/>
    <property type="molecule type" value="Genomic_DNA"/>
</dbReference>
<sequence length="89" mass="9222">MKSVVILLVLSIAVGDMYVAGAADDIPMTLASATPADMLLYLYDVVLTPHMLTDDNGEGGPVLGSTLCPGGKPPTKGGHCPQQGPYDDY</sequence>
<evidence type="ECO:0000256" key="2">
    <source>
        <dbReference type="SAM" id="SignalP"/>
    </source>
</evidence>
<evidence type="ECO:0000313" key="3">
    <source>
        <dbReference type="EMBL" id="PCG63858.1"/>
    </source>
</evidence>